<keyword evidence="2" id="KW-0175">Coiled coil</keyword>
<proteinExistence type="predicted"/>
<keyword evidence="1" id="KW-0863">Zinc-finger</keyword>
<dbReference type="InterPro" id="IPR000315">
    <property type="entry name" value="Znf_B-box"/>
</dbReference>
<dbReference type="Gene3D" id="3.30.160.60">
    <property type="entry name" value="Classic Zinc Finger"/>
    <property type="match status" value="1"/>
</dbReference>
<dbReference type="PROSITE" id="PS50119">
    <property type="entry name" value="ZF_BBOX"/>
    <property type="match status" value="2"/>
</dbReference>
<dbReference type="PANTHER" id="PTHR24104:SF25">
    <property type="entry name" value="PROTEIN LIN-41"/>
    <property type="match status" value="1"/>
</dbReference>
<dbReference type="Gene3D" id="2.120.10.30">
    <property type="entry name" value="TolB, C-terminal domain"/>
    <property type="match status" value="1"/>
</dbReference>
<keyword evidence="1" id="KW-0479">Metal-binding</keyword>
<dbReference type="Proteomes" id="UP000694844">
    <property type="component" value="Chromosome 6"/>
</dbReference>
<keyword evidence="4" id="KW-1185">Reference proteome</keyword>
<feature type="coiled-coil region" evidence="2">
    <location>
        <begin position="147"/>
        <end position="200"/>
    </location>
</feature>
<dbReference type="InterPro" id="IPR011042">
    <property type="entry name" value="6-blade_b-propeller_TolB-like"/>
</dbReference>
<keyword evidence="1" id="KW-0862">Zinc</keyword>
<dbReference type="RefSeq" id="XP_022288663.1">
    <property type="nucleotide sequence ID" value="XM_022432955.1"/>
</dbReference>
<dbReference type="SUPFAM" id="SSF101898">
    <property type="entry name" value="NHL repeat"/>
    <property type="match status" value="1"/>
</dbReference>
<sequence length="533" mass="61382">MANLHPPIAQDVYMCDYCSKPATREFSFCDKCNVNLCIDCVRKHCSSDKNTAHIIVPFLERFLRPKCVTHSDKVCDWQCEDCNISICSICRLNEHDGHNGIDVYKKKDLIAGDLRELEDSIFPTYENAGLSLPDQRDHLEKKFQKINEFLDQTRRALQNEIDNMIMKMQTNIKMFRDKHLSAINEKEEAIQSTIKEIKKRITEIKEILNCEDLDKVFAFRSRIREFEKLPAKIPTPLFNFPPQNFKREQIDCLLDSLSKLDFTDKPLTCPNVLTEIKTEFEELCSLSCRNDTEVWTCGNDNIIRLYNLHGKLLKSVPTCSQKMPCDIALTSTGLAYTDYNDKSINILVEDEAKQLIKLTGWIPLYLCCTFFDKLLVTMINDDMTEAKVVRYSGVTEELSIQFKNSDQPLYSSDSYPKYITENRNFDICMADCGANAVVVVNSSGTFRFSYKGNSQNVEKSFRPGGITTDSQGRILTADGNNKLIHILDQDGHFLCYIQNCTLRYPYGLCVDFEDNLYVAEWKTGYVKKIQYCK</sequence>
<dbReference type="KEGG" id="cvn:111100843"/>
<dbReference type="GO" id="GO:0061630">
    <property type="term" value="F:ubiquitin protein ligase activity"/>
    <property type="evidence" value="ECO:0007669"/>
    <property type="project" value="TreeGrafter"/>
</dbReference>
<evidence type="ECO:0000313" key="4">
    <source>
        <dbReference type="Proteomes" id="UP000694844"/>
    </source>
</evidence>
<feature type="domain" description="B box-type" evidence="3">
    <location>
        <begin position="67"/>
        <end position="103"/>
    </location>
</feature>
<dbReference type="GO" id="GO:0008270">
    <property type="term" value="F:zinc ion binding"/>
    <property type="evidence" value="ECO:0007669"/>
    <property type="project" value="UniProtKB-KW"/>
</dbReference>
<dbReference type="InterPro" id="IPR050952">
    <property type="entry name" value="TRIM-NHL_E3_ligases"/>
</dbReference>
<dbReference type="GO" id="GO:0043161">
    <property type="term" value="P:proteasome-mediated ubiquitin-dependent protein catabolic process"/>
    <property type="evidence" value="ECO:0007669"/>
    <property type="project" value="TreeGrafter"/>
</dbReference>
<evidence type="ECO:0000313" key="5">
    <source>
        <dbReference type="RefSeq" id="XP_022288663.1"/>
    </source>
</evidence>
<organism evidence="4 5">
    <name type="scientific">Crassostrea virginica</name>
    <name type="common">Eastern oyster</name>
    <dbReference type="NCBI Taxonomy" id="6565"/>
    <lineage>
        <taxon>Eukaryota</taxon>
        <taxon>Metazoa</taxon>
        <taxon>Spiralia</taxon>
        <taxon>Lophotrochozoa</taxon>
        <taxon>Mollusca</taxon>
        <taxon>Bivalvia</taxon>
        <taxon>Autobranchia</taxon>
        <taxon>Pteriomorphia</taxon>
        <taxon>Ostreida</taxon>
        <taxon>Ostreoidea</taxon>
        <taxon>Ostreidae</taxon>
        <taxon>Crassostrea</taxon>
    </lineage>
</organism>
<dbReference type="AlphaFoldDB" id="A0A8B8ADU5"/>
<feature type="domain" description="B box-type" evidence="3">
    <location>
        <begin position="10"/>
        <end position="58"/>
    </location>
</feature>
<evidence type="ECO:0000256" key="1">
    <source>
        <dbReference type="PROSITE-ProRule" id="PRU00024"/>
    </source>
</evidence>
<dbReference type="PANTHER" id="PTHR24104">
    <property type="entry name" value="E3 UBIQUITIN-PROTEIN LIGASE NHLRC1-RELATED"/>
    <property type="match status" value="1"/>
</dbReference>
<reference evidence="5" key="1">
    <citation type="submission" date="2025-08" db="UniProtKB">
        <authorList>
            <consortium name="RefSeq"/>
        </authorList>
    </citation>
    <scope>IDENTIFICATION</scope>
    <source>
        <tissue evidence="5">Whole sample</tissue>
    </source>
</reference>
<dbReference type="GO" id="GO:0000209">
    <property type="term" value="P:protein polyubiquitination"/>
    <property type="evidence" value="ECO:0007669"/>
    <property type="project" value="TreeGrafter"/>
</dbReference>
<dbReference type="SUPFAM" id="SSF57845">
    <property type="entry name" value="B-box zinc-binding domain"/>
    <property type="match status" value="1"/>
</dbReference>
<evidence type="ECO:0000259" key="3">
    <source>
        <dbReference type="PROSITE" id="PS50119"/>
    </source>
</evidence>
<name>A0A8B8ADU5_CRAVI</name>
<gene>
    <name evidence="5" type="primary">LOC111100843</name>
</gene>
<dbReference type="GeneID" id="111100843"/>
<evidence type="ECO:0000256" key="2">
    <source>
        <dbReference type="SAM" id="Coils"/>
    </source>
</evidence>
<dbReference type="OrthoDB" id="6128620at2759"/>
<accession>A0A8B8ADU5</accession>
<protein>
    <submittedName>
        <fullName evidence="5">Uncharacterized protein LOC111100843 isoform X1</fullName>
    </submittedName>
</protein>